<dbReference type="SMART" id="SM00175">
    <property type="entry name" value="RAB"/>
    <property type="match status" value="2"/>
</dbReference>
<evidence type="ECO:0000256" key="2">
    <source>
        <dbReference type="ARBA" id="ARBA00023134"/>
    </source>
</evidence>
<name>A0ABP0KBY8_9DINO</name>
<gene>
    <name evidence="3" type="ORF">SCF082_LOCUS16574</name>
</gene>
<dbReference type="PANTHER" id="PTHR47977">
    <property type="entry name" value="RAS-RELATED PROTEIN RAB"/>
    <property type="match status" value="1"/>
</dbReference>
<dbReference type="CDD" id="cd00154">
    <property type="entry name" value="Rab"/>
    <property type="match status" value="2"/>
</dbReference>
<dbReference type="Pfam" id="PF00071">
    <property type="entry name" value="Ras"/>
    <property type="match status" value="2"/>
</dbReference>
<evidence type="ECO:0000256" key="1">
    <source>
        <dbReference type="ARBA" id="ARBA00022741"/>
    </source>
</evidence>
<dbReference type="EMBL" id="CAXAMM010010835">
    <property type="protein sequence ID" value="CAK9024315.1"/>
    <property type="molecule type" value="Genomic_DNA"/>
</dbReference>
<dbReference type="NCBIfam" id="TIGR00231">
    <property type="entry name" value="small_GTP"/>
    <property type="match status" value="1"/>
</dbReference>
<comment type="caution">
    <text evidence="3">The sequence shown here is derived from an EMBL/GenBank/DDBJ whole genome shotgun (WGS) entry which is preliminary data.</text>
</comment>
<dbReference type="SUPFAM" id="SSF52540">
    <property type="entry name" value="P-loop containing nucleoside triphosphate hydrolases"/>
    <property type="match status" value="2"/>
</dbReference>
<organism evidence="3 4">
    <name type="scientific">Durusdinium trenchii</name>
    <dbReference type="NCBI Taxonomy" id="1381693"/>
    <lineage>
        <taxon>Eukaryota</taxon>
        <taxon>Sar</taxon>
        <taxon>Alveolata</taxon>
        <taxon>Dinophyceae</taxon>
        <taxon>Suessiales</taxon>
        <taxon>Symbiodiniaceae</taxon>
        <taxon>Durusdinium</taxon>
    </lineage>
</organism>
<proteinExistence type="predicted"/>
<dbReference type="PRINTS" id="PR00449">
    <property type="entry name" value="RASTRNSFRMNG"/>
</dbReference>
<dbReference type="InterPro" id="IPR050227">
    <property type="entry name" value="Rab"/>
</dbReference>
<keyword evidence="4" id="KW-1185">Reference proteome</keyword>
<dbReference type="Proteomes" id="UP001642464">
    <property type="component" value="Unassembled WGS sequence"/>
</dbReference>
<reference evidence="3 4" key="1">
    <citation type="submission" date="2024-02" db="EMBL/GenBank/DDBJ databases">
        <authorList>
            <person name="Chen Y."/>
            <person name="Shah S."/>
            <person name="Dougan E. K."/>
            <person name="Thang M."/>
            <person name="Chan C."/>
        </authorList>
    </citation>
    <scope>NUCLEOTIDE SEQUENCE [LARGE SCALE GENOMIC DNA]</scope>
</reference>
<dbReference type="InterPro" id="IPR027417">
    <property type="entry name" value="P-loop_NTPase"/>
</dbReference>
<dbReference type="InterPro" id="IPR005225">
    <property type="entry name" value="Small_GTP-bd"/>
</dbReference>
<dbReference type="Gene3D" id="3.40.50.300">
    <property type="entry name" value="P-loop containing nucleotide triphosphate hydrolases"/>
    <property type="match status" value="2"/>
</dbReference>
<dbReference type="SMART" id="SM00174">
    <property type="entry name" value="RHO"/>
    <property type="match status" value="1"/>
</dbReference>
<sequence>MATWCPPLTDTPAVGPSFLQDFIAGIRFGRQAPIGRDLICRVSDILLEMKRQTGHRMRRRLLFQGRVLGDQETLMSLAIPGELEMQLICHPYHAERLQDSQMTQMTQTFHFTLCGEHQVGKSSLLWRYAENVFREDFTHTAGHNFKTISLMAEDTPVKLFLWDWPTGEERFRPAPSLFFRQKTAVMLVVDLTNPACLEDVEHWLSMMKPHSIRTKLLVGNKADLNSERRVQYDDAERFATDRGMYYFETSAKEGTGVAEAIEFAVFDALEKTPKRMGDFHVRILQLSGTVLAELRLPATAHVHDILRELVSDRDGKLLYQGRVLEELDSLASLGQQELEFQLMLQAQHVQFCYGSASVETFNGLKECKRMHFAVWGPPLAGKTSLIQRCSENIFNVQYHTVIGIDFKKARVFVDHSPMEIFLWDAPAGKERFQVMQAAHLRGKVAVLLVIDLASDEPFWKMDHFINRIEEASIVTKLMLGNKLDLEAERKLSREDAERFAADRGFHYFETSAKDGSGIEDCVQGLLKALVVLMVDVKGSDFDEAMKAVLLTADAGNFSQNISFQDLHGKLNYLRLRNGSLQWCAEKRCHQPKSLQLDFNSSLEGDAAGCKYHVIGQLPDRTTSRPSATKLDLTAMPPHIGPGPLILRDGMMAQPATKPLVKSLIPTQVQLSANFLGPLQRDLVREMQMMAKQAGVPISGSALDELSAPAAGEVGTDEGLSFPVPLQPTGNIFIVLNWTNATEPCVAVVPHPEDCSTCSFGPDSCRANSRLEGPDKETLLSYQLPRQPFMLTDDLNARHEHSVCIREANGTVPSLRLLGRIAYYRKPQVSFIKNILIIGVRTFINPGWHEEIHLQCTNCSAASQVVVQPISYDSRCRSVTQQMLAALAVANRHEEMPASVDISELRNSQMEEAAQHGTTAGINCPVPSSGPCSGYADGAFAVGYRKSTDYDDTSHATFILDSSRRLTGHEKQIFFHHRSAICLYPGGPAAHGWLVGFAVVHMPFD</sequence>
<keyword evidence="1" id="KW-0547">Nucleotide-binding</keyword>
<dbReference type="PROSITE" id="PS51421">
    <property type="entry name" value="RAS"/>
    <property type="match status" value="1"/>
</dbReference>
<evidence type="ECO:0000313" key="4">
    <source>
        <dbReference type="Proteomes" id="UP001642464"/>
    </source>
</evidence>
<protein>
    <submittedName>
        <fullName evidence="3">Ras-related protein Rab-8B</fullName>
    </submittedName>
</protein>
<dbReference type="SMART" id="SM00173">
    <property type="entry name" value="RAS"/>
    <property type="match status" value="1"/>
</dbReference>
<dbReference type="PROSITE" id="PS51419">
    <property type="entry name" value="RAB"/>
    <property type="match status" value="2"/>
</dbReference>
<accession>A0ABP0KBY8</accession>
<keyword evidence="2" id="KW-0342">GTP-binding</keyword>
<dbReference type="InterPro" id="IPR001806">
    <property type="entry name" value="Small_GTPase"/>
</dbReference>
<evidence type="ECO:0000313" key="3">
    <source>
        <dbReference type="EMBL" id="CAK9024315.1"/>
    </source>
</evidence>